<reference evidence="3 4" key="1">
    <citation type="journal article" date="2013" name="Curr. Biol.">
        <title>The Genome of the Foraminiferan Reticulomyxa filosa.</title>
        <authorList>
            <person name="Glockner G."/>
            <person name="Hulsmann N."/>
            <person name="Schleicher M."/>
            <person name="Noegel A.A."/>
            <person name="Eichinger L."/>
            <person name="Gallinger C."/>
            <person name="Pawlowski J."/>
            <person name="Sierra R."/>
            <person name="Euteneuer U."/>
            <person name="Pillet L."/>
            <person name="Moustafa A."/>
            <person name="Platzer M."/>
            <person name="Groth M."/>
            <person name="Szafranski K."/>
            <person name="Schliwa M."/>
        </authorList>
    </citation>
    <scope>NUCLEOTIDE SEQUENCE [LARGE SCALE GENOMIC DNA]</scope>
</reference>
<keyword evidence="1" id="KW-1133">Transmembrane helix</keyword>
<dbReference type="Gene3D" id="1.10.10.580">
    <property type="entry name" value="Structural maintenance of chromosome 1. Chain E"/>
    <property type="match status" value="1"/>
</dbReference>
<feature type="domain" description="Rad21/Rec8-like protein C-terminal eukaryotic" evidence="2">
    <location>
        <begin position="277"/>
        <end position="316"/>
    </location>
</feature>
<evidence type="ECO:0000256" key="1">
    <source>
        <dbReference type="SAM" id="Phobius"/>
    </source>
</evidence>
<sequence>MDDKANKNDDQTNRTKYHHKKKFAVDKCIDLDENELRMDDGQLLCERNVLHVWREPYVFTTDFNTNKDNAFSHLFKKTLSSNMHGITNELNEFLGECNEWALNGKASTAHFKHLRKSTLHRDDEKVGNEIIPEQGRDALSEIANANENDPLAELPPAEEHTFSPAPARLIFLFFFFKVYIYKKMKKGVASVCLPNDGFEVETIDRNLDETKTYSSIDTRIEDDVTRPQLITSAQVDHHASARVWSNRSQKTYVLLDEITSGDDQGKGKNSVYFDEFIPCDLKRDLAAATFYEMLLFKTYGLIQLTQTEPFGRILIEVCTFFIYFFMNFFYLDLLCFL</sequence>
<dbReference type="AlphaFoldDB" id="X6MJA3"/>
<accession>X6MJA3</accession>
<organism evidence="3 4">
    <name type="scientific">Reticulomyxa filosa</name>
    <dbReference type="NCBI Taxonomy" id="46433"/>
    <lineage>
        <taxon>Eukaryota</taxon>
        <taxon>Sar</taxon>
        <taxon>Rhizaria</taxon>
        <taxon>Retaria</taxon>
        <taxon>Foraminifera</taxon>
        <taxon>Monothalamids</taxon>
        <taxon>Reticulomyxidae</taxon>
        <taxon>Reticulomyxa</taxon>
    </lineage>
</organism>
<proteinExistence type="predicted"/>
<dbReference type="EMBL" id="ASPP01020791">
    <property type="protein sequence ID" value="ETO13150.1"/>
    <property type="molecule type" value="Genomic_DNA"/>
</dbReference>
<dbReference type="InterPro" id="IPR023093">
    <property type="entry name" value="ScpA-like_C"/>
</dbReference>
<comment type="caution">
    <text evidence="3">The sequence shown here is derived from an EMBL/GenBank/DDBJ whole genome shotgun (WGS) entry which is preliminary data.</text>
</comment>
<dbReference type="Pfam" id="PF04824">
    <property type="entry name" value="Rad21_Rec8"/>
    <property type="match status" value="1"/>
</dbReference>
<protein>
    <recommendedName>
        <fullName evidence="2">Rad21/Rec8-like protein C-terminal eukaryotic domain-containing protein</fullName>
    </recommendedName>
</protein>
<feature type="transmembrane region" description="Helical" evidence="1">
    <location>
        <begin position="313"/>
        <end position="331"/>
    </location>
</feature>
<evidence type="ECO:0000259" key="2">
    <source>
        <dbReference type="Pfam" id="PF04824"/>
    </source>
</evidence>
<keyword evidence="1" id="KW-0472">Membrane</keyword>
<dbReference type="Proteomes" id="UP000023152">
    <property type="component" value="Unassembled WGS sequence"/>
</dbReference>
<evidence type="ECO:0000313" key="4">
    <source>
        <dbReference type="Proteomes" id="UP000023152"/>
    </source>
</evidence>
<dbReference type="OrthoDB" id="10071381at2759"/>
<dbReference type="InterPro" id="IPR006909">
    <property type="entry name" value="Rad21/Rec8_C_eu"/>
</dbReference>
<keyword evidence="4" id="KW-1185">Reference proteome</keyword>
<keyword evidence="1" id="KW-0812">Transmembrane</keyword>
<dbReference type="InterPro" id="IPR036390">
    <property type="entry name" value="WH_DNA-bd_sf"/>
</dbReference>
<gene>
    <name evidence="3" type="ORF">RFI_24224</name>
</gene>
<dbReference type="SUPFAM" id="SSF46785">
    <property type="entry name" value="Winged helix' DNA-binding domain"/>
    <property type="match status" value="1"/>
</dbReference>
<evidence type="ECO:0000313" key="3">
    <source>
        <dbReference type="EMBL" id="ETO13150.1"/>
    </source>
</evidence>
<name>X6MJA3_RETFI</name>